<dbReference type="InterPro" id="IPR051409">
    <property type="entry name" value="Atypical_kinase_ADCK"/>
</dbReference>
<evidence type="ECO:0000256" key="2">
    <source>
        <dbReference type="ARBA" id="ARBA00022679"/>
    </source>
</evidence>
<dbReference type="InterPro" id="IPR034646">
    <property type="entry name" value="ADCK3_dom"/>
</dbReference>
<evidence type="ECO:0000313" key="7">
    <source>
        <dbReference type="Proteomes" id="UP000663929"/>
    </source>
</evidence>
<proteinExistence type="inferred from homology"/>
<gene>
    <name evidence="6" type="ORF">J3U87_18715</name>
</gene>
<comment type="similarity">
    <text evidence="1">Belongs to the protein kinase superfamily. ADCK protein kinase family.</text>
</comment>
<dbReference type="InterPro" id="IPR004147">
    <property type="entry name" value="ABC1_dom"/>
</dbReference>
<protein>
    <submittedName>
        <fullName evidence="6">AarF/ABC1/UbiB kinase family protein</fullName>
    </submittedName>
</protein>
<dbReference type="PANTHER" id="PTHR43851:SF3">
    <property type="entry name" value="COENZYME Q8"/>
    <property type="match status" value="1"/>
</dbReference>
<name>A0A8A4TBY9_SULCO</name>
<dbReference type="GO" id="GO:0016301">
    <property type="term" value="F:kinase activity"/>
    <property type="evidence" value="ECO:0007669"/>
    <property type="project" value="UniProtKB-KW"/>
</dbReference>
<keyword evidence="6" id="KW-0418">Kinase</keyword>
<evidence type="ECO:0000256" key="4">
    <source>
        <dbReference type="ARBA" id="ARBA00022840"/>
    </source>
</evidence>
<dbReference type="GO" id="GO:0006744">
    <property type="term" value="P:ubiquinone biosynthetic process"/>
    <property type="evidence" value="ECO:0007669"/>
    <property type="project" value="TreeGrafter"/>
</dbReference>
<dbReference type="PANTHER" id="PTHR43851">
    <property type="match status" value="1"/>
</dbReference>
<feature type="domain" description="ABC1 atypical kinase-like" evidence="5">
    <location>
        <begin position="77"/>
        <end position="299"/>
    </location>
</feature>
<evidence type="ECO:0000256" key="3">
    <source>
        <dbReference type="ARBA" id="ARBA00022741"/>
    </source>
</evidence>
<evidence type="ECO:0000259" key="5">
    <source>
        <dbReference type="Pfam" id="PF03109"/>
    </source>
</evidence>
<dbReference type="KEGG" id="scor:J3U87_18715"/>
<dbReference type="Pfam" id="PF03109">
    <property type="entry name" value="ABC1"/>
    <property type="match status" value="1"/>
</dbReference>
<dbReference type="RefSeq" id="WP_237377297.1">
    <property type="nucleotide sequence ID" value="NZ_CP071793.1"/>
</dbReference>
<dbReference type="GO" id="GO:0005524">
    <property type="term" value="F:ATP binding"/>
    <property type="evidence" value="ECO:0007669"/>
    <property type="project" value="UniProtKB-KW"/>
</dbReference>
<evidence type="ECO:0000313" key="6">
    <source>
        <dbReference type="EMBL" id="QTD47629.1"/>
    </source>
</evidence>
<dbReference type="CDD" id="cd13970">
    <property type="entry name" value="ABC1_ADCK3"/>
    <property type="match status" value="1"/>
</dbReference>
<keyword evidence="4" id="KW-0067">ATP-binding</keyword>
<reference evidence="6" key="1">
    <citation type="submission" date="2021-03" db="EMBL/GenBank/DDBJ databases">
        <title>Acanthopleuribacteraceae sp. M133.</title>
        <authorList>
            <person name="Wang G."/>
        </authorList>
    </citation>
    <scope>NUCLEOTIDE SEQUENCE</scope>
    <source>
        <strain evidence="6">M133</strain>
    </source>
</reference>
<organism evidence="6 7">
    <name type="scientific">Sulfidibacter corallicola</name>
    <dbReference type="NCBI Taxonomy" id="2818388"/>
    <lineage>
        <taxon>Bacteria</taxon>
        <taxon>Pseudomonadati</taxon>
        <taxon>Acidobacteriota</taxon>
        <taxon>Holophagae</taxon>
        <taxon>Acanthopleuribacterales</taxon>
        <taxon>Acanthopleuribacteraceae</taxon>
        <taxon>Sulfidibacter</taxon>
    </lineage>
</organism>
<keyword evidence="3" id="KW-0547">Nucleotide-binding</keyword>
<keyword evidence="2" id="KW-0808">Transferase</keyword>
<keyword evidence="7" id="KW-1185">Reference proteome</keyword>
<accession>A0A8A4TBY9</accession>
<evidence type="ECO:0000256" key="1">
    <source>
        <dbReference type="ARBA" id="ARBA00009670"/>
    </source>
</evidence>
<dbReference type="EMBL" id="CP071793">
    <property type="protein sequence ID" value="QTD47629.1"/>
    <property type="molecule type" value="Genomic_DNA"/>
</dbReference>
<dbReference type="Proteomes" id="UP000663929">
    <property type="component" value="Chromosome"/>
</dbReference>
<dbReference type="AlphaFoldDB" id="A0A8A4TBY9"/>
<dbReference type="InterPro" id="IPR011009">
    <property type="entry name" value="Kinase-like_dom_sf"/>
</dbReference>
<sequence>MASTRLNRTLDHALLARDLRRCKAADQAVQDTARRHLVRRMGKMKGLPQKIGQALALNALEEPSDFRSLTEGGTALPLADLLPVLEARWDCRWQDRLAEIDPEGNAASLGQVHRARLLDGRTVAIKVAYPGIREAVRADLANLGLLTKVSSLMLGGVDFDKLRRALIRDLEEELDYAHEADQQREFAARLYPESGVVIPKVVDHLSNDRVLVTEWEQGATIDEAAGWPEAVRFQIGKSLVDHFLTFLFEHGRVHGDPHPGNYRFRRDPTRVILYDFGSVAHVEERRRLALLGLIRATIHRRGDPLPWMVATGFNEDLLEPMRDRLPAVCSVLFEPFLSPAKFDHRHWNRNQRLADILGEDRWNFRLAGPPELLFLVRGLQGLLYYLSRLNTAVSWQILLRPILALLGSKLDTYQLPLRRPGAGYESMARELRVALFRQGQQVVMLKFPAGAVERLEVLMGEELATRLMAEGWNLNEIKTRARASGLMPGDLLHHFDRESDREVKVWLV</sequence>
<dbReference type="SUPFAM" id="SSF56112">
    <property type="entry name" value="Protein kinase-like (PK-like)"/>
    <property type="match status" value="1"/>
</dbReference>